<proteinExistence type="predicted"/>
<dbReference type="CDD" id="cd10448">
    <property type="entry name" value="GIY-YIG_unchar_3"/>
    <property type="match status" value="1"/>
</dbReference>
<dbReference type="Gene3D" id="3.40.1440.10">
    <property type="entry name" value="GIY-YIG endonuclease"/>
    <property type="match status" value="1"/>
</dbReference>
<dbReference type="InterPro" id="IPR050190">
    <property type="entry name" value="UPF0213_domain"/>
</dbReference>
<dbReference type="InterPro" id="IPR035901">
    <property type="entry name" value="GIY-YIG_endonuc_sf"/>
</dbReference>
<evidence type="ECO:0000313" key="2">
    <source>
        <dbReference type="EMBL" id="VAX16267.1"/>
    </source>
</evidence>
<dbReference type="EMBL" id="UOGC01000022">
    <property type="protein sequence ID" value="VAX16267.1"/>
    <property type="molecule type" value="Genomic_DNA"/>
</dbReference>
<dbReference type="Pfam" id="PF01541">
    <property type="entry name" value="GIY-YIG"/>
    <property type="match status" value="1"/>
</dbReference>
<evidence type="ECO:0000259" key="1">
    <source>
        <dbReference type="PROSITE" id="PS50164"/>
    </source>
</evidence>
<gene>
    <name evidence="2" type="ORF">MNBD_NITROSPINAE01-848</name>
</gene>
<dbReference type="AlphaFoldDB" id="A0A3B1CHL0"/>
<dbReference type="SUPFAM" id="SSF82771">
    <property type="entry name" value="GIY-YIG endonuclease"/>
    <property type="match status" value="1"/>
</dbReference>
<name>A0A3B1CHL0_9ZZZZ</name>
<sequence>MVKQFYVYIITNKQNTVLYTGITNNLERRVYEHKNKTNEGFTKKYNVSKLVYYETFGNSNAAIAREKQIKAGSRDKKVELVNRKNPEWKNIASEWPLFKA</sequence>
<protein>
    <submittedName>
        <fullName evidence="2">Excinuclease ABC, C subunit-like</fullName>
    </submittedName>
</protein>
<accession>A0A3B1CHL0</accession>
<dbReference type="PANTHER" id="PTHR34477:SF5">
    <property type="entry name" value="BSL5627 PROTEIN"/>
    <property type="match status" value="1"/>
</dbReference>
<dbReference type="InterPro" id="IPR000305">
    <property type="entry name" value="GIY-YIG_endonuc"/>
</dbReference>
<feature type="domain" description="GIY-YIG" evidence="1">
    <location>
        <begin position="3"/>
        <end position="79"/>
    </location>
</feature>
<dbReference type="PROSITE" id="PS50164">
    <property type="entry name" value="GIY_YIG"/>
    <property type="match status" value="1"/>
</dbReference>
<dbReference type="SMART" id="SM00465">
    <property type="entry name" value="GIYc"/>
    <property type="match status" value="1"/>
</dbReference>
<reference evidence="2" key="1">
    <citation type="submission" date="2018-06" db="EMBL/GenBank/DDBJ databases">
        <authorList>
            <person name="Zhirakovskaya E."/>
        </authorList>
    </citation>
    <scope>NUCLEOTIDE SEQUENCE</scope>
</reference>
<organism evidence="2">
    <name type="scientific">hydrothermal vent metagenome</name>
    <dbReference type="NCBI Taxonomy" id="652676"/>
    <lineage>
        <taxon>unclassified sequences</taxon>
        <taxon>metagenomes</taxon>
        <taxon>ecological metagenomes</taxon>
    </lineage>
</organism>
<dbReference type="PANTHER" id="PTHR34477">
    <property type="entry name" value="UPF0213 PROTEIN YHBQ"/>
    <property type="match status" value="1"/>
</dbReference>